<accession>A0A5E4NC64</accession>
<dbReference type="OrthoDB" id="8196546at2759"/>
<dbReference type="Proteomes" id="UP000325440">
    <property type="component" value="Unassembled WGS sequence"/>
</dbReference>
<keyword evidence="2" id="KW-1185">Reference proteome</keyword>
<reference evidence="1 2" key="1">
    <citation type="submission" date="2019-08" db="EMBL/GenBank/DDBJ databases">
        <authorList>
            <person name="Alioto T."/>
            <person name="Alioto T."/>
            <person name="Gomez Garrido J."/>
        </authorList>
    </citation>
    <scope>NUCLEOTIDE SEQUENCE [LARGE SCALE GENOMIC DNA]</scope>
</reference>
<evidence type="ECO:0000313" key="2">
    <source>
        <dbReference type="Proteomes" id="UP000325440"/>
    </source>
</evidence>
<dbReference type="EMBL" id="CABPRJ010001953">
    <property type="protein sequence ID" value="VVC42454.1"/>
    <property type="molecule type" value="Genomic_DNA"/>
</dbReference>
<dbReference type="AlphaFoldDB" id="A0A5E4NC64"/>
<sequence>MDVEQKRSNYSIEALEKWTEMKTNEEVLDFVKEKRTLLSNLRLRRWHMIGHMLRHNEELHSIILKGMVEGKRGRGKPRPCYMSNNQRCKSLFVQATIKDKAQD</sequence>
<proteinExistence type="predicted"/>
<gene>
    <name evidence="1" type="ORF">CINCED_3A009791</name>
</gene>
<organism evidence="1 2">
    <name type="scientific">Cinara cedri</name>
    <dbReference type="NCBI Taxonomy" id="506608"/>
    <lineage>
        <taxon>Eukaryota</taxon>
        <taxon>Metazoa</taxon>
        <taxon>Ecdysozoa</taxon>
        <taxon>Arthropoda</taxon>
        <taxon>Hexapoda</taxon>
        <taxon>Insecta</taxon>
        <taxon>Pterygota</taxon>
        <taxon>Neoptera</taxon>
        <taxon>Paraneoptera</taxon>
        <taxon>Hemiptera</taxon>
        <taxon>Sternorrhyncha</taxon>
        <taxon>Aphidomorpha</taxon>
        <taxon>Aphidoidea</taxon>
        <taxon>Aphididae</taxon>
        <taxon>Lachninae</taxon>
        <taxon>Cinara</taxon>
    </lineage>
</organism>
<protein>
    <submittedName>
        <fullName evidence="1">Uncharacterized protein</fullName>
    </submittedName>
</protein>
<name>A0A5E4NC64_9HEMI</name>
<evidence type="ECO:0000313" key="1">
    <source>
        <dbReference type="EMBL" id="VVC42454.1"/>
    </source>
</evidence>